<evidence type="ECO:0000313" key="1">
    <source>
        <dbReference type="EMBL" id="EGG06650.1"/>
    </source>
</evidence>
<dbReference type="GeneID" id="18922946"/>
<protein>
    <submittedName>
        <fullName evidence="1">Uncharacterized protein</fullName>
    </submittedName>
</protein>
<dbReference type="HOGENOM" id="CLU_2109563_0_0_1"/>
<dbReference type="KEGG" id="mlr:MELLADRAFT_106616"/>
<sequence>MRCMKFLNQNQNHDGNGQRLKDQEWASDSNVLMVYHAYLDGIGIGIKWVLNRIKVWLEDEKIINVIFPSFQDQLGLEYQKFFNFCKFEFYELIKEEKIKTFENFKIDLQNLIYDD</sequence>
<organism evidence="2">
    <name type="scientific">Melampsora larici-populina (strain 98AG31 / pathotype 3-4-7)</name>
    <name type="common">Poplar leaf rust fungus</name>
    <dbReference type="NCBI Taxonomy" id="747676"/>
    <lineage>
        <taxon>Eukaryota</taxon>
        <taxon>Fungi</taxon>
        <taxon>Dikarya</taxon>
        <taxon>Basidiomycota</taxon>
        <taxon>Pucciniomycotina</taxon>
        <taxon>Pucciniomycetes</taxon>
        <taxon>Pucciniales</taxon>
        <taxon>Melampsoraceae</taxon>
        <taxon>Melampsora</taxon>
    </lineage>
</organism>
<keyword evidence="2" id="KW-1185">Reference proteome</keyword>
<name>F4RM30_MELLP</name>
<gene>
    <name evidence="1" type="ORF">MELLADRAFT_106616</name>
</gene>
<dbReference type="Proteomes" id="UP000001072">
    <property type="component" value="Unassembled WGS sequence"/>
</dbReference>
<dbReference type="AlphaFoldDB" id="F4RM30"/>
<dbReference type="EMBL" id="GL883107">
    <property type="protein sequence ID" value="EGG06650.1"/>
    <property type="molecule type" value="Genomic_DNA"/>
</dbReference>
<accession>F4RM30</accession>
<dbReference type="InParanoid" id="F4RM30"/>
<evidence type="ECO:0000313" key="2">
    <source>
        <dbReference type="Proteomes" id="UP000001072"/>
    </source>
</evidence>
<reference evidence="2" key="1">
    <citation type="journal article" date="2011" name="Proc. Natl. Acad. Sci. U.S.A.">
        <title>Obligate biotrophy features unraveled by the genomic analysis of rust fungi.</title>
        <authorList>
            <person name="Duplessis S."/>
            <person name="Cuomo C.A."/>
            <person name="Lin Y.-C."/>
            <person name="Aerts A."/>
            <person name="Tisserant E."/>
            <person name="Veneault-Fourrey C."/>
            <person name="Joly D.L."/>
            <person name="Hacquard S."/>
            <person name="Amselem J."/>
            <person name="Cantarel B.L."/>
            <person name="Chiu R."/>
            <person name="Coutinho P.M."/>
            <person name="Feau N."/>
            <person name="Field M."/>
            <person name="Frey P."/>
            <person name="Gelhaye E."/>
            <person name="Goldberg J."/>
            <person name="Grabherr M.G."/>
            <person name="Kodira C.D."/>
            <person name="Kohler A."/>
            <person name="Kuees U."/>
            <person name="Lindquist E.A."/>
            <person name="Lucas S.M."/>
            <person name="Mago R."/>
            <person name="Mauceli E."/>
            <person name="Morin E."/>
            <person name="Murat C."/>
            <person name="Pangilinan J.L."/>
            <person name="Park R."/>
            <person name="Pearson M."/>
            <person name="Quesneville H."/>
            <person name="Rouhier N."/>
            <person name="Sakthikumar S."/>
            <person name="Salamov A.A."/>
            <person name="Schmutz J."/>
            <person name="Selles B."/>
            <person name="Shapiro H."/>
            <person name="Tanguay P."/>
            <person name="Tuskan G.A."/>
            <person name="Henrissat B."/>
            <person name="Van de Peer Y."/>
            <person name="Rouze P."/>
            <person name="Ellis J.G."/>
            <person name="Dodds P.N."/>
            <person name="Schein J.E."/>
            <person name="Zhong S."/>
            <person name="Hamelin R.C."/>
            <person name="Grigoriev I.V."/>
            <person name="Szabo L.J."/>
            <person name="Martin F."/>
        </authorList>
    </citation>
    <scope>NUCLEOTIDE SEQUENCE [LARGE SCALE GENOMIC DNA]</scope>
    <source>
        <strain evidence="2">98AG31 / pathotype 3-4-7</strain>
    </source>
</reference>
<dbReference type="RefSeq" id="XP_007410090.1">
    <property type="nucleotide sequence ID" value="XM_007410028.1"/>
</dbReference>
<dbReference type="VEuPathDB" id="FungiDB:MELLADRAFT_106616"/>
<proteinExistence type="predicted"/>
<dbReference type="OrthoDB" id="10350536at2759"/>